<organism evidence="1 2">
    <name type="scientific">Dothistroma septosporum (strain NZE10 / CBS 128990)</name>
    <name type="common">Red band needle blight fungus</name>
    <name type="synonym">Mycosphaerella pini</name>
    <dbReference type="NCBI Taxonomy" id="675120"/>
    <lineage>
        <taxon>Eukaryota</taxon>
        <taxon>Fungi</taxon>
        <taxon>Dikarya</taxon>
        <taxon>Ascomycota</taxon>
        <taxon>Pezizomycotina</taxon>
        <taxon>Dothideomycetes</taxon>
        <taxon>Dothideomycetidae</taxon>
        <taxon>Mycosphaerellales</taxon>
        <taxon>Mycosphaerellaceae</taxon>
        <taxon>Dothistroma</taxon>
    </lineage>
</organism>
<dbReference type="OrthoDB" id="3645423at2759"/>
<gene>
    <name evidence="1" type="ORF">DOTSEDRAFT_35165</name>
</gene>
<dbReference type="HOGENOM" id="CLU_1038373_0_0_1"/>
<name>N1PR19_DOTSN</name>
<reference evidence="1 2" key="2">
    <citation type="journal article" date="2012" name="PLoS Pathog.">
        <title>Diverse lifestyles and strategies of plant pathogenesis encoded in the genomes of eighteen Dothideomycetes fungi.</title>
        <authorList>
            <person name="Ohm R.A."/>
            <person name="Feau N."/>
            <person name="Henrissat B."/>
            <person name="Schoch C.L."/>
            <person name="Horwitz B.A."/>
            <person name="Barry K.W."/>
            <person name="Condon B.J."/>
            <person name="Copeland A.C."/>
            <person name="Dhillon B."/>
            <person name="Glaser F."/>
            <person name="Hesse C.N."/>
            <person name="Kosti I."/>
            <person name="LaButti K."/>
            <person name="Lindquist E.A."/>
            <person name="Lucas S."/>
            <person name="Salamov A.A."/>
            <person name="Bradshaw R.E."/>
            <person name="Ciuffetti L."/>
            <person name="Hamelin R.C."/>
            <person name="Kema G.H.J."/>
            <person name="Lawrence C."/>
            <person name="Scott J.A."/>
            <person name="Spatafora J.W."/>
            <person name="Turgeon B.G."/>
            <person name="de Wit P.J.G.M."/>
            <person name="Zhong S."/>
            <person name="Goodwin S.B."/>
            <person name="Grigoriev I.V."/>
        </authorList>
    </citation>
    <scope>NUCLEOTIDE SEQUENCE [LARGE SCALE GENOMIC DNA]</scope>
    <source>
        <strain evidence="2">NZE10 / CBS 128990</strain>
    </source>
</reference>
<reference evidence="2" key="1">
    <citation type="journal article" date="2012" name="PLoS Genet.">
        <title>The genomes of the fungal plant pathogens Cladosporium fulvum and Dothistroma septosporum reveal adaptation to different hosts and lifestyles but also signatures of common ancestry.</title>
        <authorList>
            <person name="de Wit P.J.G.M."/>
            <person name="van der Burgt A."/>
            <person name="Oekmen B."/>
            <person name="Stergiopoulos I."/>
            <person name="Abd-Elsalam K.A."/>
            <person name="Aerts A.L."/>
            <person name="Bahkali A.H."/>
            <person name="Beenen H.G."/>
            <person name="Chettri P."/>
            <person name="Cox M.P."/>
            <person name="Datema E."/>
            <person name="de Vries R.P."/>
            <person name="Dhillon B."/>
            <person name="Ganley A.R."/>
            <person name="Griffiths S.A."/>
            <person name="Guo Y."/>
            <person name="Hamelin R.C."/>
            <person name="Henrissat B."/>
            <person name="Kabir M.S."/>
            <person name="Jashni M.K."/>
            <person name="Kema G."/>
            <person name="Klaubauf S."/>
            <person name="Lapidus A."/>
            <person name="Levasseur A."/>
            <person name="Lindquist E."/>
            <person name="Mehrabi R."/>
            <person name="Ohm R.A."/>
            <person name="Owen T.J."/>
            <person name="Salamov A."/>
            <person name="Schwelm A."/>
            <person name="Schijlen E."/>
            <person name="Sun H."/>
            <person name="van den Burg H.A."/>
            <person name="van Ham R.C.H.J."/>
            <person name="Zhang S."/>
            <person name="Goodwin S.B."/>
            <person name="Grigoriev I.V."/>
            <person name="Collemare J."/>
            <person name="Bradshaw R.E."/>
        </authorList>
    </citation>
    <scope>NUCLEOTIDE SEQUENCE [LARGE SCALE GENOMIC DNA]</scope>
    <source>
        <strain evidence="2">NZE10 / CBS 128990</strain>
    </source>
</reference>
<keyword evidence="2" id="KW-1185">Reference proteome</keyword>
<dbReference type="EMBL" id="KB446539">
    <property type="protein sequence ID" value="EME44805.1"/>
    <property type="molecule type" value="Genomic_DNA"/>
</dbReference>
<dbReference type="Proteomes" id="UP000016933">
    <property type="component" value="Unassembled WGS sequence"/>
</dbReference>
<sequence length="268" mass="30397">MDFPGANDYWRIVVDENVADLKEQARRSNYHIKSSANRNDTHASYMRFHQATATALLRSCASSTSTANWGNADRLNQRHLVKALEAADDNIVFSKLVDLPAELRCRVYYFYVAAFPAKLYSPAQPPLALTCKLLRSEVLPVFYDTICFGLELRGFHQKSRLCYMFTPSSWEFLTTLQAGQNLAQISQFGMGEWRQLSVVARLSKATNTWSIDFEEVEAWHQEGGALERLRKDIDESLNGSSLNFEAKPLTIEALYAVSRKLEASHLLC</sequence>
<evidence type="ECO:0000313" key="2">
    <source>
        <dbReference type="Proteomes" id="UP000016933"/>
    </source>
</evidence>
<accession>N1PR19</accession>
<proteinExistence type="predicted"/>
<dbReference type="AlphaFoldDB" id="N1PR19"/>
<protein>
    <submittedName>
        <fullName evidence="1">Uncharacterized protein</fullName>
    </submittedName>
</protein>
<evidence type="ECO:0000313" key="1">
    <source>
        <dbReference type="EMBL" id="EME44805.1"/>
    </source>
</evidence>
<dbReference type="eggNOG" id="ENOG502RHB5">
    <property type="taxonomic scope" value="Eukaryota"/>
</dbReference>